<evidence type="ECO:0000313" key="2">
    <source>
        <dbReference type="Proteomes" id="UP000423413"/>
    </source>
</evidence>
<dbReference type="Gene3D" id="1.10.30.50">
    <property type="match status" value="1"/>
</dbReference>
<dbReference type="InterPro" id="IPR003615">
    <property type="entry name" value="HNH_nuc"/>
</dbReference>
<dbReference type="CDD" id="cd00085">
    <property type="entry name" value="HNHc"/>
    <property type="match status" value="1"/>
</dbReference>
<evidence type="ECO:0000313" key="1">
    <source>
        <dbReference type="EMBL" id="QGT83435.1"/>
    </source>
</evidence>
<gene>
    <name evidence="1" type="ORF">GMO17_20835</name>
</gene>
<dbReference type="AlphaFoldDB" id="A0AAE6QLY5"/>
<evidence type="ECO:0008006" key="3">
    <source>
        <dbReference type="Google" id="ProtNLM"/>
    </source>
</evidence>
<name>A0AAE6QLY5_9PSED</name>
<protein>
    <recommendedName>
        <fullName evidence="3">HNH endonuclease</fullName>
    </recommendedName>
</protein>
<proteinExistence type="predicted"/>
<reference evidence="1 2" key="1">
    <citation type="submission" date="2019-11" db="EMBL/GenBank/DDBJ databases">
        <title>Complete genome sequence of Pseudomonas syringae pv. coronafaciens isolate B19001 originated in imported oat cereal.</title>
        <authorList>
            <person name="Kim S.M."/>
            <person name="Lee B.C."/>
            <person name="Seo S.J."/>
            <person name="Lee J.E."/>
            <person name="Choi N.J."/>
            <person name="Park J.H."/>
        </authorList>
    </citation>
    <scope>NUCLEOTIDE SEQUENCE [LARGE SCALE GENOMIC DNA]</scope>
    <source>
        <strain evidence="1 2">B19001</strain>
    </source>
</reference>
<organism evidence="1 2">
    <name type="scientific">Pseudomonas coronafaciens pv. coronafaciens</name>
    <dbReference type="NCBI Taxonomy" id="235275"/>
    <lineage>
        <taxon>Bacteria</taxon>
        <taxon>Pseudomonadati</taxon>
        <taxon>Pseudomonadota</taxon>
        <taxon>Gammaproteobacteria</taxon>
        <taxon>Pseudomonadales</taxon>
        <taxon>Pseudomonadaceae</taxon>
        <taxon>Pseudomonas</taxon>
        <taxon>Pseudomonas coronafaciens</taxon>
    </lineage>
</organism>
<accession>A0AAE6QLY5</accession>
<dbReference type="EMBL" id="CP046441">
    <property type="protein sequence ID" value="QGT83435.1"/>
    <property type="molecule type" value="Genomic_DNA"/>
</dbReference>
<dbReference type="RefSeq" id="WP_191892708.1">
    <property type="nucleotide sequence ID" value="NZ_CP046441.1"/>
</dbReference>
<sequence length="297" mass="34494">MKKNVYKFDEVFAACVKGKRHKNRELSRDEIKLNKFLRGAHKVFRIHGFYNIFYLYRDESISYGWNKDFLISLYEKKLVPKKVAGRFYYDKLKLLAPDNKCQICLYGGADSLDHYLPKEFFPSLSISSYNLIPSCLSCNGKKSTYVPKAESEQTIHSRFDKFFQSDWLDAFYSDSEGKVVFSPNRRNYPKGTVAYSRISNHIKVHNLDTLYEALALKKLKGLVALAKKTGQELRDVVTLEIDKIKDNSVSYSCAQFTFDQWKLAACKALLDSEYFLANGVRIFGALDRYYVPDYDFE</sequence>
<dbReference type="Proteomes" id="UP000423413">
    <property type="component" value="Chromosome"/>
</dbReference>